<keyword evidence="1" id="KW-0547">Nucleotide-binding</keyword>
<dbReference type="PANTHER" id="PTHR16305">
    <property type="entry name" value="TESTICULAR SOLUBLE ADENYLYL CYCLASE"/>
    <property type="match status" value="1"/>
</dbReference>
<keyword evidence="2" id="KW-0067">ATP-binding</keyword>
<dbReference type="InterPro" id="IPR003593">
    <property type="entry name" value="AAA+_ATPase"/>
</dbReference>
<gene>
    <name evidence="4" type="ORF">FCN18_16785</name>
</gene>
<dbReference type="PANTHER" id="PTHR16305:SF35">
    <property type="entry name" value="TRANSCRIPTIONAL ACTIVATOR DOMAIN"/>
    <property type="match status" value="1"/>
</dbReference>
<evidence type="ECO:0000256" key="2">
    <source>
        <dbReference type="ARBA" id="ARBA00022840"/>
    </source>
</evidence>
<name>A0ABY2S5P1_9PSEU</name>
<dbReference type="InterPro" id="IPR027417">
    <property type="entry name" value="P-loop_NTPase"/>
</dbReference>
<evidence type="ECO:0000259" key="3">
    <source>
        <dbReference type="SMART" id="SM00382"/>
    </source>
</evidence>
<feature type="domain" description="AAA+ ATPase" evidence="3">
    <location>
        <begin position="31"/>
        <end position="328"/>
    </location>
</feature>
<comment type="caution">
    <text evidence="4">The sequence shown here is derived from an EMBL/GenBank/DDBJ whole genome shotgun (WGS) entry which is preliminary data.</text>
</comment>
<dbReference type="InterPro" id="IPR041664">
    <property type="entry name" value="AAA_16"/>
</dbReference>
<reference evidence="4 5" key="1">
    <citation type="journal article" date="2015" name="Antonie Van Leeuwenhoek">
        <title>Prauserella endophytica sp. nov., an endophytic actinobacterium isolated from Tamarix taklamakanensis.</title>
        <authorList>
            <person name="Liu J.M."/>
            <person name="Habden X."/>
            <person name="Guo L."/>
            <person name="Tuo L."/>
            <person name="Jiang Z.K."/>
            <person name="Liu S.W."/>
            <person name="Liu X.F."/>
            <person name="Chen L."/>
            <person name="Li R.F."/>
            <person name="Zhang Y.Q."/>
            <person name="Sun C.H."/>
        </authorList>
    </citation>
    <scope>NUCLEOTIDE SEQUENCE [LARGE SCALE GENOMIC DNA]</scope>
    <source>
        <strain evidence="4 5">CGMCC 4.7182</strain>
    </source>
</reference>
<evidence type="ECO:0000313" key="5">
    <source>
        <dbReference type="Proteomes" id="UP000309992"/>
    </source>
</evidence>
<evidence type="ECO:0000256" key="1">
    <source>
        <dbReference type="ARBA" id="ARBA00022741"/>
    </source>
</evidence>
<dbReference type="RefSeq" id="WP_137095551.1">
    <property type="nucleotide sequence ID" value="NZ_SWMS01000008.1"/>
</dbReference>
<dbReference type="Pfam" id="PF13191">
    <property type="entry name" value="AAA_16"/>
    <property type="match status" value="1"/>
</dbReference>
<dbReference type="EMBL" id="SWMS01000008">
    <property type="protein sequence ID" value="TKG70541.1"/>
    <property type="molecule type" value="Genomic_DNA"/>
</dbReference>
<keyword evidence="5" id="KW-1185">Reference proteome</keyword>
<sequence length="1046" mass="114298">MRTENPTGALIGREHPAGQLRAEVARAAESHGGLVLVTGEAGIGKTTLVTNAADEARRQGALVLGGSCWDSDNAPGYWPWVQVVRGLRRGTTTEEWARVEQAAGDRLGILLGESSPTEQADAFQLYDAVTSALVAVSQERPVVVVLDDLHWADPASLKLLEFAAQHTWFERVLLVGTYRDVEVEAADHVLTPLITSLLSRATTLTLTGLEPADVRELMARTIGGEPDADLVAEVHRRTGGNPFFVEQTARLWHGSGTITAIAPGVRDAVRRRLSLLPEPVTRLLTGAAVLGREFHRQVLAATVSAPVPQVDRLLERATAARLVLSRGGGSFAFAHDLVRETLYDALDETELRGRHAAVVRALDRSPSLAERVFPADLARHAYLAGEEIERAHAVRLVLAAARHASSRLASEEAVGHYRRGLELAGEEEPRLRTVLALELFRQLDHDHDAEGARRVLDEARTFALGREDPTLLARVALTAYHAHRGSGRDRTGDLLAEAHRALIGDGRPEQRSQQQLAAELTFRLEKLARADGDDETLGFTLWSLHDTIWGLGSSKQRVALTEELASVARRTGDLETEQFATSLRWVALLETGDPAYLDQLDKFVALTARVGDTRMGIGALIDQSLIAAFTGRFADAEDLAARADGSWSAAHEQLFPMSHHQRWQLLYFKGDLKELDRLHETIGPEDYSHAPLIAAITALRKGDPGPALRLLDEGPGDDAEARSIGPLWLRLRAQTAAVTRDPELCERSRDELTPFAGQYLVSMYGFDLSGPVDYWLAAVDAAQRRWDRAIEGFTAAWRSADAMRTRVWSIEARAGLVEALLGRGAPGDADRAAALRGELEREAGELGITLVTPVSTLEVRENKPSGEFRFTGEVWSLGLDGHTVHLPDAKGLRDLHHLISRPGTDVSAVELLNPDGGEVVIAAKRLGGDDILDDEARASYRRRLAVLDEEIDSAAARGDDRRAVEFDRERAALLNELRAAAGLAGRQRRLGDEAERARKAVTARIRDTLRKLDDRHPQLAAHLRATVSTGASCRYDPAAEAISWRL</sequence>
<dbReference type="SUPFAM" id="SSF52540">
    <property type="entry name" value="P-loop containing nucleoside triphosphate hydrolases"/>
    <property type="match status" value="1"/>
</dbReference>
<dbReference type="Gene3D" id="3.40.50.300">
    <property type="entry name" value="P-loop containing nucleotide triphosphate hydrolases"/>
    <property type="match status" value="1"/>
</dbReference>
<proteinExistence type="predicted"/>
<organism evidence="4 5">
    <name type="scientific">Prauserella endophytica</name>
    <dbReference type="NCBI Taxonomy" id="1592324"/>
    <lineage>
        <taxon>Bacteria</taxon>
        <taxon>Bacillati</taxon>
        <taxon>Actinomycetota</taxon>
        <taxon>Actinomycetes</taxon>
        <taxon>Pseudonocardiales</taxon>
        <taxon>Pseudonocardiaceae</taxon>
        <taxon>Prauserella</taxon>
        <taxon>Prauserella coralliicola group</taxon>
    </lineage>
</organism>
<protein>
    <submittedName>
        <fullName evidence="4">ATPase</fullName>
    </submittedName>
</protein>
<accession>A0ABY2S5P1</accession>
<dbReference type="SMART" id="SM00382">
    <property type="entry name" value="AAA"/>
    <property type="match status" value="1"/>
</dbReference>
<dbReference type="Proteomes" id="UP000309992">
    <property type="component" value="Unassembled WGS sequence"/>
</dbReference>
<evidence type="ECO:0000313" key="4">
    <source>
        <dbReference type="EMBL" id="TKG70541.1"/>
    </source>
</evidence>